<gene>
    <name evidence="1" type="ORF">FCN18_15750</name>
</gene>
<evidence type="ECO:0000313" key="2">
    <source>
        <dbReference type="Proteomes" id="UP000309992"/>
    </source>
</evidence>
<evidence type="ECO:0000313" key="1">
    <source>
        <dbReference type="EMBL" id="TKG70966.1"/>
    </source>
</evidence>
<name>A0ABY2S669_9PSEU</name>
<dbReference type="Pfam" id="PF00300">
    <property type="entry name" value="His_Phos_1"/>
    <property type="match status" value="1"/>
</dbReference>
<dbReference type="CDD" id="cd07067">
    <property type="entry name" value="HP_PGM_like"/>
    <property type="match status" value="1"/>
</dbReference>
<comment type="caution">
    <text evidence="1">The sequence shown here is derived from an EMBL/GenBank/DDBJ whole genome shotgun (WGS) entry which is preliminary data.</text>
</comment>
<dbReference type="SMART" id="SM00855">
    <property type="entry name" value="PGAM"/>
    <property type="match status" value="1"/>
</dbReference>
<accession>A0ABY2S669</accession>
<dbReference type="Gene3D" id="3.40.50.1240">
    <property type="entry name" value="Phosphoglycerate mutase-like"/>
    <property type="match status" value="1"/>
</dbReference>
<dbReference type="SUPFAM" id="SSF53254">
    <property type="entry name" value="Phosphoglycerate mutase-like"/>
    <property type="match status" value="1"/>
</dbReference>
<keyword evidence="2" id="KW-1185">Reference proteome</keyword>
<protein>
    <submittedName>
        <fullName evidence="1">Histidine phosphatase family protein</fullName>
    </submittedName>
</protein>
<dbReference type="EMBL" id="SWMS01000007">
    <property type="protein sequence ID" value="TKG70966.1"/>
    <property type="molecule type" value="Genomic_DNA"/>
</dbReference>
<dbReference type="InterPro" id="IPR013078">
    <property type="entry name" value="His_Pase_superF_clade-1"/>
</dbReference>
<dbReference type="InterPro" id="IPR029033">
    <property type="entry name" value="His_PPase_superfam"/>
</dbReference>
<dbReference type="PANTHER" id="PTHR48100:SF1">
    <property type="entry name" value="HISTIDINE PHOSPHATASE FAMILY PROTEIN-RELATED"/>
    <property type="match status" value="1"/>
</dbReference>
<dbReference type="Proteomes" id="UP000309992">
    <property type="component" value="Unassembled WGS sequence"/>
</dbReference>
<organism evidence="1 2">
    <name type="scientific">Prauserella endophytica</name>
    <dbReference type="NCBI Taxonomy" id="1592324"/>
    <lineage>
        <taxon>Bacteria</taxon>
        <taxon>Bacillati</taxon>
        <taxon>Actinomycetota</taxon>
        <taxon>Actinomycetes</taxon>
        <taxon>Pseudonocardiales</taxon>
        <taxon>Pseudonocardiaceae</taxon>
        <taxon>Prauserella</taxon>
        <taxon>Prauserella coralliicola group</taxon>
    </lineage>
</organism>
<dbReference type="RefSeq" id="WP_137095462.1">
    <property type="nucleotide sequence ID" value="NZ_SWMS01000007.1"/>
</dbReference>
<sequence>MTELLLVRHGRPESGRIDPPLNDEGIAQARRLARALEGAGVTALVSSDLRRARQTADIVGAAVGHAPTSLPGLREWGLPADAMEYVALEFLEGDDPRSTAIAEGRYMDFVPDVVDLTAFRATVVDAFDEILASHPAGRVAVVCHGGTINAYVGHLAGISDVFWFHPDYASVSRVERVRGGRVVIRSLNETPCVLVESN</sequence>
<dbReference type="PANTHER" id="PTHR48100">
    <property type="entry name" value="BROAD-SPECIFICITY PHOSPHATASE YOR283W-RELATED"/>
    <property type="match status" value="1"/>
</dbReference>
<dbReference type="InterPro" id="IPR050275">
    <property type="entry name" value="PGM_Phosphatase"/>
</dbReference>
<proteinExistence type="predicted"/>
<reference evidence="1 2" key="1">
    <citation type="journal article" date="2015" name="Antonie Van Leeuwenhoek">
        <title>Prauserella endophytica sp. nov., an endophytic actinobacterium isolated from Tamarix taklamakanensis.</title>
        <authorList>
            <person name="Liu J.M."/>
            <person name="Habden X."/>
            <person name="Guo L."/>
            <person name="Tuo L."/>
            <person name="Jiang Z.K."/>
            <person name="Liu S.W."/>
            <person name="Liu X.F."/>
            <person name="Chen L."/>
            <person name="Li R.F."/>
            <person name="Zhang Y.Q."/>
            <person name="Sun C.H."/>
        </authorList>
    </citation>
    <scope>NUCLEOTIDE SEQUENCE [LARGE SCALE GENOMIC DNA]</scope>
    <source>
        <strain evidence="1 2">CGMCC 4.7182</strain>
    </source>
</reference>